<feature type="region of interest" description="Disordered" evidence="1">
    <location>
        <begin position="1"/>
        <end position="177"/>
    </location>
</feature>
<dbReference type="RefSeq" id="WP_093713884.1">
    <property type="nucleotide sequence ID" value="NZ_FONG01000007.1"/>
</dbReference>
<gene>
    <name evidence="2" type="ORF">SAMN05216251_107241</name>
</gene>
<reference evidence="2 3" key="1">
    <citation type="submission" date="2016-10" db="EMBL/GenBank/DDBJ databases">
        <authorList>
            <person name="de Groot N.N."/>
        </authorList>
    </citation>
    <scope>NUCLEOTIDE SEQUENCE [LARGE SCALE GENOMIC DNA]</scope>
    <source>
        <strain evidence="2 3">CGMCC 4.3510</strain>
    </source>
</reference>
<evidence type="ECO:0000313" key="2">
    <source>
        <dbReference type="EMBL" id="SFF02006.1"/>
    </source>
</evidence>
<dbReference type="STRING" id="380248.SAMN05216251_107241"/>
<dbReference type="AlphaFoldDB" id="A0A1I2FBT3"/>
<sequence length="255" mass="27211">MSDLRHEHERDLRSGTEDERADEARKADERVNEARKADDRASETPKAGGRTADGGTTPGARDTRDTRSTRGVPNAPDTKSGADTLGTADRTDGPTKPGILPDRPERAPATAPEAGRPDPGRTPEPAPAGPARPTGKPSVPAPRTPAEPAAGTDSAEKAAGQAPHGTGGAEELDRLGHRMERAIGGFVDDPRRAVREADAVLEEAASRLTRLLEERRSDLHGSWHGGDGDEHTDTEELRVALTKYRDMTRQLLTVL</sequence>
<accession>A0A1I2FBT3</accession>
<dbReference type="EMBL" id="FONG01000007">
    <property type="protein sequence ID" value="SFF02006.1"/>
    <property type="molecule type" value="Genomic_DNA"/>
</dbReference>
<organism evidence="2 3">
    <name type="scientific">Actinacidiphila alni</name>
    <dbReference type="NCBI Taxonomy" id="380248"/>
    <lineage>
        <taxon>Bacteria</taxon>
        <taxon>Bacillati</taxon>
        <taxon>Actinomycetota</taxon>
        <taxon>Actinomycetes</taxon>
        <taxon>Kitasatosporales</taxon>
        <taxon>Streptomycetaceae</taxon>
        <taxon>Actinacidiphila</taxon>
    </lineage>
</organism>
<name>A0A1I2FBT3_9ACTN</name>
<dbReference type="Proteomes" id="UP000199323">
    <property type="component" value="Unassembled WGS sequence"/>
</dbReference>
<evidence type="ECO:0000256" key="1">
    <source>
        <dbReference type="SAM" id="MobiDB-lite"/>
    </source>
</evidence>
<keyword evidence="3" id="KW-1185">Reference proteome</keyword>
<feature type="compositionally biased region" description="Basic and acidic residues" evidence="1">
    <location>
        <begin position="1"/>
        <end position="43"/>
    </location>
</feature>
<proteinExistence type="predicted"/>
<protein>
    <submittedName>
        <fullName evidence="2">Uncharacterized protein</fullName>
    </submittedName>
</protein>
<dbReference type="OrthoDB" id="3217284at2"/>
<evidence type="ECO:0000313" key="3">
    <source>
        <dbReference type="Proteomes" id="UP000199323"/>
    </source>
</evidence>